<keyword evidence="2" id="KW-1185">Reference proteome</keyword>
<sequence length="240" mass="25413">MNTTTTITTTITNMAVPEAGGATAGDLRLGWRRVDGPLADVLRAVLAERPGFAGATALLSTPSAFRLARLRADGTCVTADGTAIHPDDVFEARAFTADVELRWVRRLATGEGVLLGEDVTGGAEATGLGAHDGHYLLWGEHEPAADRAGWRGLSSHRIGLLLVPVEDGVAAAAKNRLRLVVREYFAYDLPTAEPDPCADALDARGHGNAYVLDERLVRVEAYAPIRQTGAQGIDLGEQHG</sequence>
<accession>A0A2I2L2G3</accession>
<dbReference type="Proteomes" id="UP000234331">
    <property type="component" value="Unassembled WGS sequence"/>
</dbReference>
<dbReference type="RefSeq" id="WP_101836353.1">
    <property type="nucleotide sequence ID" value="NZ_FZMO01000560.1"/>
</dbReference>
<proteinExistence type="predicted"/>
<gene>
    <name evidence="1" type="ORF">FRACA_910013</name>
</gene>
<organism evidence="1 2">
    <name type="scientific">Frankia canadensis</name>
    <dbReference type="NCBI Taxonomy" id="1836972"/>
    <lineage>
        <taxon>Bacteria</taxon>
        <taxon>Bacillati</taxon>
        <taxon>Actinomycetota</taxon>
        <taxon>Actinomycetes</taxon>
        <taxon>Frankiales</taxon>
        <taxon>Frankiaceae</taxon>
        <taxon>Frankia</taxon>
    </lineage>
</organism>
<protein>
    <submittedName>
        <fullName evidence="1">Uncharacterized protein</fullName>
    </submittedName>
</protein>
<dbReference type="AlphaFoldDB" id="A0A2I2L2G3"/>
<dbReference type="OrthoDB" id="4332557at2"/>
<evidence type="ECO:0000313" key="1">
    <source>
        <dbReference type="EMBL" id="SNQ52101.1"/>
    </source>
</evidence>
<reference evidence="1 2" key="1">
    <citation type="submission" date="2017-06" db="EMBL/GenBank/DDBJ databases">
        <authorList>
            <person name="Kim H.J."/>
            <person name="Triplett B.A."/>
        </authorList>
    </citation>
    <scope>NUCLEOTIDE SEQUENCE [LARGE SCALE GENOMIC DNA]</scope>
    <source>
        <strain evidence="1">FRACA_ARgP5</strain>
    </source>
</reference>
<dbReference type="EMBL" id="FZMO01000560">
    <property type="protein sequence ID" value="SNQ52101.1"/>
    <property type="molecule type" value="Genomic_DNA"/>
</dbReference>
<evidence type="ECO:0000313" key="2">
    <source>
        <dbReference type="Proteomes" id="UP000234331"/>
    </source>
</evidence>
<dbReference type="NCBIfam" id="TIGR03984">
    <property type="entry name" value="CRISPR-associated protein Csx19"/>
    <property type="match status" value="1"/>
</dbReference>
<name>A0A2I2L2G3_9ACTN</name>
<dbReference type="InterPro" id="IPR023815">
    <property type="entry name" value="CRISPR-assoc_Csx19"/>
</dbReference>